<dbReference type="OrthoDB" id="306121at2759"/>
<feature type="region of interest" description="Disordered" evidence="1">
    <location>
        <begin position="1"/>
        <end position="61"/>
    </location>
</feature>
<name>A0A8S1LJ90_9CILI</name>
<protein>
    <submittedName>
        <fullName evidence="2">Uncharacterized protein</fullName>
    </submittedName>
</protein>
<keyword evidence="3" id="KW-1185">Reference proteome</keyword>
<organism evidence="2 3">
    <name type="scientific">Paramecium sonneborni</name>
    <dbReference type="NCBI Taxonomy" id="65129"/>
    <lineage>
        <taxon>Eukaryota</taxon>
        <taxon>Sar</taxon>
        <taxon>Alveolata</taxon>
        <taxon>Ciliophora</taxon>
        <taxon>Intramacronucleata</taxon>
        <taxon>Oligohymenophorea</taxon>
        <taxon>Peniculida</taxon>
        <taxon>Parameciidae</taxon>
        <taxon>Paramecium</taxon>
    </lineage>
</organism>
<evidence type="ECO:0000313" key="3">
    <source>
        <dbReference type="Proteomes" id="UP000692954"/>
    </source>
</evidence>
<reference evidence="2" key="1">
    <citation type="submission" date="2021-01" db="EMBL/GenBank/DDBJ databases">
        <authorList>
            <consortium name="Genoscope - CEA"/>
            <person name="William W."/>
        </authorList>
    </citation>
    <scope>NUCLEOTIDE SEQUENCE</scope>
</reference>
<sequence length="330" mass="40019">MRQSRGRKIDTSNSESEIYQNLGPILNKPGNVQKQQNGKNQGKPKSQTQKKSQTNLKNQENKLTKKMKEYEKQIQELRQQLQDDQANQQYIDSFNTTKEQYDKLIQTYEETIHQLKQTELNLLEELQGQSEIAKDALNKLYQYQQEYNGEQEELRQYYEQMIKDKEKELTQKYEIQLQQLEMMNQSQRISEPKFAQELQKKLKDMATKEELYLEEIEILKNKLNQKKSSVKEKELRQKLIDLEVKLQDWDDNLDRCKQLEYENQCLQSKIKQLEKQIQRKEEKERRLRDEWNKQYQDLQTEVKYWKNEMDKVIMENNLVLSKITPSKKKY</sequence>
<comment type="caution">
    <text evidence="2">The sequence shown here is derived from an EMBL/GenBank/DDBJ whole genome shotgun (WGS) entry which is preliminary data.</text>
</comment>
<accession>A0A8S1LJ90</accession>
<gene>
    <name evidence="2" type="ORF">PSON_ATCC_30995.1.T0210325</name>
</gene>
<dbReference type="Proteomes" id="UP000692954">
    <property type="component" value="Unassembled WGS sequence"/>
</dbReference>
<evidence type="ECO:0000256" key="1">
    <source>
        <dbReference type="SAM" id="MobiDB-lite"/>
    </source>
</evidence>
<evidence type="ECO:0000313" key="2">
    <source>
        <dbReference type="EMBL" id="CAD8066421.1"/>
    </source>
</evidence>
<dbReference type="EMBL" id="CAJJDN010000021">
    <property type="protein sequence ID" value="CAD8066421.1"/>
    <property type="molecule type" value="Genomic_DNA"/>
</dbReference>
<feature type="compositionally biased region" description="Low complexity" evidence="1">
    <location>
        <begin position="27"/>
        <end position="58"/>
    </location>
</feature>
<dbReference type="AlphaFoldDB" id="A0A8S1LJ90"/>
<proteinExistence type="predicted"/>